<dbReference type="GO" id="GO:0017176">
    <property type="term" value="F:phosphatidylinositol N-acetylglucosaminyltransferase activity"/>
    <property type="evidence" value="ECO:0007669"/>
    <property type="project" value="TreeGrafter"/>
</dbReference>
<dbReference type="Pfam" id="PF08288">
    <property type="entry name" value="PIGA"/>
    <property type="match status" value="1"/>
</dbReference>
<name>A0A8J5JWV7_HOMAM</name>
<feature type="domain" description="PIGA GPI anchor biosynthesis" evidence="3">
    <location>
        <begin position="1"/>
        <end position="28"/>
    </location>
</feature>
<keyword evidence="5" id="KW-1185">Reference proteome</keyword>
<feature type="region of interest" description="Disordered" evidence="1">
    <location>
        <begin position="81"/>
        <end position="100"/>
    </location>
</feature>
<keyword evidence="4" id="KW-0328">Glycosyltransferase</keyword>
<evidence type="ECO:0000256" key="1">
    <source>
        <dbReference type="SAM" id="MobiDB-lite"/>
    </source>
</evidence>
<dbReference type="SUPFAM" id="SSF53756">
    <property type="entry name" value="UDP-Glycosyltransferase/glycogen phosphorylase"/>
    <property type="match status" value="1"/>
</dbReference>
<sequence length="326" mass="36113">MAHEAMNLARAMGLKSVFTDHSLFGFADMSAIVTNNFLALSLADVNHCICVSYVGKENTVLRANVDEKKVSVIPNALDSHIFKPDPSQRPANKSDGPKRSILEEVRDEVGSERLKLLGAVPHAEVHGVLVRGHIFLNTSLTEAFCIAICEAVCSGLQVVSTNVGGIPEVLPSHLILLAYPTVQSLTQKLELAIKREVTGEGLDPWVMHEEMKNIYLWSDVVQRTEVIYDQVHLEESSADLVHRIPRYKKCGLLAGWFMMFLVTLQFLLLKICDRLWPAKDIDIALDYPVDCSSFQEINKNSVAHSSSSPVGNGTQPISTDSKRRHN</sequence>
<dbReference type="GO" id="GO:0006506">
    <property type="term" value="P:GPI anchor biosynthetic process"/>
    <property type="evidence" value="ECO:0007669"/>
    <property type="project" value="InterPro"/>
</dbReference>
<feature type="region of interest" description="Disordered" evidence="1">
    <location>
        <begin position="302"/>
        <end position="326"/>
    </location>
</feature>
<organism evidence="4 5">
    <name type="scientific">Homarus americanus</name>
    <name type="common">American lobster</name>
    <dbReference type="NCBI Taxonomy" id="6706"/>
    <lineage>
        <taxon>Eukaryota</taxon>
        <taxon>Metazoa</taxon>
        <taxon>Ecdysozoa</taxon>
        <taxon>Arthropoda</taxon>
        <taxon>Crustacea</taxon>
        <taxon>Multicrustacea</taxon>
        <taxon>Malacostraca</taxon>
        <taxon>Eumalacostraca</taxon>
        <taxon>Eucarida</taxon>
        <taxon>Decapoda</taxon>
        <taxon>Pleocyemata</taxon>
        <taxon>Astacidea</taxon>
        <taxon>Nephropoidea</taxon>
        <taxon>Nephropidae</taxon>
        <taxon>Homarus</taxon>
    </lineage>
</organism>
<dbReference type="InterPro" id="IPR013234">
    <property type="entry name" value="PIGA_GPI_anchor_biosynthesis"/>
</dbReference>
<feature type="transmembrane region" description="Helical" evidence="2">
    <location>
        <begin position="251"/>
        <end position="269"/>
    </location>
</feature>
<evidence type="ECO:0000259" key="3">
    <source>
        <dbReference type="Pfam" id="PF08288"/>
    </source>
</evidence>
<evidence type="ECO:0000313" key="4">
    <source>
        <dbReference type="EMBL" id="KAG7166112.1"/>
    </source>
</evidence>
<evidence type="ECO:0000313" key="5">
    <source>
        <dbReference type="Proteomes" id="UP000747542"/>
    </source>
</evidence>
<dbReference type="GO" id="GO:0000506">
    <property type="term" value="C:glycosylphosphatidylinositol-N-acetylglucosaminyltransferase (GPI-GnT) complex"/>
    <property type="evidence" value="ECO:0007669"/>
    <property type="project" value="TreeGrafter"/>
</dbReference>
<gene>
    <name evidence="4" type="primary">PIGA-L</name>
    <name evidence="4" type="ORF">Hamer_G010910</name>
</gene>
<keyword evidence="2" id="KW-0812">Transmembrane</keyword>
<dbReference type="Gene3D" id="3.40.50.2000">
    <property type="entry name" value="Glycogen Phosphorylase B"/>
    <property type="match status" value="3"/>
</dbReference>
<dbReference type="PANTHER" id="PTHR45871:SF1">
    <property type="entry name" value="PHOSPHATIDYLINOSITOL N-ACETYLGLUCOSAMINYLTRANSFERASE SUBUNIT A"/>
    <property type="match status" value="1"/>
</dbReference>
<dbReference type="EMBL" id="JAHLQT010022636">
    <property type="protein sequence ID" value="KAG7166112.1"/>
    <property type="molecule type" value="Genomic_DNA"/>
</dbReference>
<dbReference type="Proteomes" id="UP000747542">
    <property type="component" value="Unassembled WGS sequence"/>
</dbReference>
<dbReference type="PANTHER" id="PTHR45871">
    <property type="entry name" value="N-ACETYLGLUCOSAMINYL-PHOSPHATIDYLINOSITOL BIOSYNTHETIC PROTEIN"/>
    <property type="match status" value="1"/>
</dbReference>
<keyword evidence="2" id="KW-0472">Membrane</keyword>
<comment type="caution">
    <text evidence="4">The sequence shown here is derived from an EMBL/GenBank/DDBJ whole genome shotgun (WGS) entry which is preliminary data.</text>
</comment>
<keyword evidence="4" id="KW-0808">Transferase</keyword>
<dbReference type="Pfam" id="PF13692">
    <property type="entry name" value="Glyco_trans_1_4"/>
    <property type="match status" value="1"/>
</dbReference>
<accession>A0A8J5JWV7</accession>
<protein>
    <submittedName>
        <fullName evidence="4">Phosphatidylinositol N-acetylglucosaminyltransferase subunit A-like</fullName>
    </submittedName>
</protein>
<dbReference type="AlphaFoldDB" id="A0A8J5JWV7"/>
<feature type="compositionally biased region" description="Polar residues" evidence="1">
    <location>
        <begin position="302"/>
        <end position="319"/>
    </location>
</feature>
<reference evidence="4" key="1">
    <citation type="journal article" date="2021" name="Sci. Adv.">
        <title>The American lobster genome reveals insights on longevity, neural, and immune adaptations.</title>
        <authorList>
            <person name="Polinski J.M."/>
            <person name="Zimin A.V."/>
            <person name="Clark K.F."/>
            <person name="Kohn A.B."/>
            <person name="Sadowski N."/>
            <person name="Timp W."/>
            <person name="Ptitsyn A."/>
            <person name="Khanna P."/>
            <person name="Romanova D.Y."/>
            <person name="Williams P."/>
            <person name="Greenwood S.J."/>
            <person name="Moroz L.L."/>
            <person name="Walt D.R."/>
            <person name="Bodnar A.G."/>
        </authorList>
    </citation>
    <scope>NUCLEOTIDE SEQUENCE</scope>
    <source>
        <strain evidence="4">GMGI-L3</strain>
    </source>
</reference>
<keyword evidence="2" id="KW-1133">Transmembrane helix</keyword>
<proteinExistence type="predicted"/>
<evidence type="ECO:0000256" key="2">
    <source>
        <dbReference type="SAM" id="Phobius"/>
    </source>
</evidence>